<dbReference type="OrthoDB" id="3168051at2759"/>
<sequence>MKSNFNLNCLVLGDHPRNIFPVKIVSTKLVDNLKDLIKEKTHAFRDLDADALQLWKVDLPVDDTLESNIDELKLDYKKALSPVDQMFEVFDTPPQRKHLHIVVQPLPARVPHSAGYSLINLNCLVLGDHPGNIFPVKIALTDTVGNLKELIKKSRTAFRDLDVCTLRLWKVDLPVDDSFERTVNELELDQQKLLSTVDGMFEVFDSPQYKHLHIVVEPLLPYGDRSHLRPSPSAILVRTQPLRGQYNSPQGAPPSQAKPSEFKAIQQKSDQFVYWN</sequence>
<protein>
    <recommendedName>
        <fullName evidence="4">Crinkler effector protein N-terminal domain-containing protein</fullName>
    </recommendedName>
</protein>
<dbReference type="Pfam" id="PF20147">
    <property type="entry name" value="Crinkler"/>
    <property type="match status" value="2"/>
</dbReference>
<feature type="domain" description="Crinkler effector protein N-terminal" evidence="4">
    <location>
        <begin position="6"/>
        <end position="104"/>
    </location>
</feature>
<keyword evidence="6" id="KW-1185">Reference proteome</keyword>
<keyword evidence="3" id="KW-0964">Secreted</keyword>
<dbReference type="Proteomes" id="UP000823399">
    <property type="component" value="Unassembled WGS sequence"/>
</dbReference>
<accession>A0A9P7FHR6</accession>
<dbReference type="RefSeq" id="XP_041297564.1">
    <property type="nucleotide sequence ID" value="XM_041441004.1"/>
</dbReference>
<dbReference type="AlphaFoldDB" id="A0A9P7FHR6"/>
<reference evidence="5" key="1">
    <citation type="journal article" date="2020" name="New Phytol.">
        <title>Comparative genomics reveals dynamic genome evolution in host specialist ectomycorrhizal fungi.</title>
        <authorList>
            <person name="Lofgren L.A."/>
            <person name="Nguyen N.H."/>
            <person name="Vilgalys R."/>
            <person name="Ruytinx J."/>
            <person name="Liao H.L."/>
            <person name="Branco S."/>
            <person name="Kuo A."/>
            <person name="LaButti K."/>
            <person name="Lipzen A."/>
            <person name="Andreopoulos W."/>
            <person name="Pangilinan J."/>
            <person name="Riley R."/>
            <person name="Hundley H."/>
            <person name="Na H."/>
            <person name="Barry K."/>
            <person name="Grigoriev I.V."/>
            <person name="Stajich J.E."/>
            <person name="Kennedy P.G."/>
        </authorList>
    </citation>
    <scope>NUCLEOTIDE SEQUENCE</scope>
    <source>
        <strain evidence="5">FC423</strain>
    </source>
</reference>
<proteinExistence type="predicted"/>
<evidence type="ECO:0000259" key="4">
    <source>
        <dbReference type="Pfam" id="PF20147"/>
    </source>
</evidence>
<dbReference type="EMBL" id="JABBWM010000006">
    <property type="protein sequence ID" value="KAG2116465.1"/>
    <property type="molecule type" value="Genomic_DNA"/>
</dbReference>
<dbReference type="GO" id="GO:0043657">
    <property type="term" value="C:host cell"/>
    <property type="evidence" value="ECO:0007669"/>
    <property type="project" value="UniProtKB-SubCell"/>
</dbReference>
<dbReference type="GO" id="GO:0005576">
    <property type="term" value="C:extracellular region"/>
    <property type="evidence" value="ECO:0007669"/>
    <property type="project" value="UniProtKB-SubCell"/>
</dbReference>
<evidence type="ECO:0000256" key="1">
    <source>
        <dbReference type="ARBA" id="ARBA00004340"/>
    </source>
</evidence>
<evidence type="ECO:0000256" key="2">
    <source>
        <dbReference type="ARBA" id="ARBA00004613"/>
    </source>
</evidence>
<organism evidence="5 6">
    <name type="scientific">Suillus discolor</name>
    <dbReference type="NCBI Taxonomy" id="1912936"/>
    <lineage>
        <taxon>Eukaryota</taxon>
        <taxon>Fungi</taxon>
        <taxon>Dikarya</taxon>
        <taxon>Basidiomycota</taxon>
        <taxon>Agaricomycotina</taxon>
        <taxon>Agaricomycetes</taxon>
        <taxon>Agaricomycetidae</taxon>
        <taxon>Boletales</taxon>
        <taxon>Suillineae</taxon>
        <taxon>Suillaceae</taxon>
        <taxon>Suillus</taxon>
    </lineage>
</organism>
<feature type="domain" description="Crinkler effector protein N-terminal" evidence="4">
    <location>
        <begin position="119"/>
        <end position="217"/>
    </location>
</feature>
<name>A0A9P7FHR6_9AGAM</name>
<dbReference type="GeneID" id="64703263"/>
<comment type="caution">
    <text evidence="5">The sequence shown here is derived from an EMBL/GenBank/DDBJ whole genome shotgun (WGS) entry which is preliminary data.</text>
</comment>
<evidence type="ECO:0000256" key="3">
    <source>
        <dbReference type="ARBA" id="ARBA00022525"/>
    </source>
</evidence>
<comment type="subcellular location">
    <subcellularLocation>
        <location evidence="1">Host cell</location>
    </subcellularLocation>
    <subcellularLocation>
        <location evidence="2">Secreted</location>
    </subcellularLocation>
</comment>
<dbReference type="InterPro" id="IPR045379">
    <property type="entry name" value="Crinkler_N"/>
</dbReference>
<gene>
    <name evidence="5" type="ORF">F5147DRAFT_768830</name>
</gene>
<evidence type="ECO:0000313" key="5">
    <source>
        <dbReference type="EMBL" id="KAG2116465.1"/>
    </source>
</evidence>
<evidence type="ECO:0000313" key="6">
    <source>
        <dbReference type="Proteomes" id="UP000823399"/>
    </source>
</evidence>